<dbReference type="SUPFAM" id="SSF51445">
    <property type="entry name" value="(Trans)glycosidases"/>
    <property type="match status" value="1"/>
</dbReference>
<dbReference type="Gene3D" id="2.60.40.10">
    <property type="entry name" value="Immunoglobulins"/>
    <property type="match status" value="1"/>
</dbReference>
<dbReference type="InterPro" id="IPR013222">
    <property type="entry name" value="Glyco_hyd_98_carb-bd"/>
</dbReference>
<dbReference type="PRINTS" id="PR00740">
    <property type="entry name" value="GLHYDRLASE27"/>
</dbReference>
<dbReference type="InterPro" id="IPR041233">
    <property type="entry name" value="Melibiase_C"/>
</dbReference>
<evidence type="ECO:0000313" key="9">
    <source>
        <dbReference type="Proteomes" id="UP000199031"/>
    </source>
</evidence>
<dbReference type="CDD" id="cd14792">
    <property type="entry name" value="GH27"/>
    <property type="match status" value="1"/>
</dbReference>
<comment type="similarity">
    <text evidence="1 5">Belongs to the glycosyl hydrolase 27 family.</text>
</comment>
<dbReference type="Pfam" id="PF16499">
    <property type="entry name" value="Melibiase_2"/>
    <property type="match status" value="2"/>
</dbReference>
<evidence type="ECO:0000256" key="6">
    <source>
        <dbReference type="SAM" id="SignalP"/>
    </source>
</evidence>
<dbReference type="Pfam" id="PF17801">
    <property type="entry name" value="Melibiase_C"/>
    <property type="match status" value="1"/>
</dbReference>
<dbReference type="RefSeq" id="WP_090660593.1">
    <property type="nucleotide sequence ID" value="NZ_FOXQ01000010.1"/>
</dbReference>
<dbReference type="InterPro" id="IPR013783">
    <property type="entry name" value="Ig-like_fold"/>
</dbReference>
<dbReference type="Pfam" id="PF05345">
    <property type="entry name" value="He_PIG"/>
    <property type="match status" value="1"/>
</dbReference>
<evidence type="ECO:0000256" key="1">
    <source>
        <dbReference type="ARBA" id="ARBA00009743"/>
    </source>
</evidence>
<dbReference type="AlphaFoldDB" id="A0A1I5Y2B7"/>
<dbReference type="InterPro" id="IPR013780">
    <property type="entry name" value="Glyco_hydro_b"/>
</dbReference>
<proteinExistence type="inferred from homology"/>
<dbReference type="GO" id="GO:0016020">
    <property type="term" value="C:membrane"/>
    <property type="evidence" value="ECO:0007669"/>
    <property type="project" value="InterPro"/>
</dbReference>
<reference evidence="8 9" key="1">
    <citation type="submission" date="2016-10" db="EMBL/GenBank/DDBJ databases">
        <authorList>
            <person name="de Groot N.N."/>
        </authorList>
    </citation>
    <scope>NUCLEOTIDE SEQUENCE [LARGE SCALE GENOMIC DNA]</scope>
    <source>
        <strain evidence="8 9">DSM 28286</strain>
    </source>
</reference>
<dbReference type="SUPFAM" id="SSF49313">
    <property type="entry name" value="Cadherin-like"/>
    <property type="match status" value="1"/>
</dbReference>
<evidence type="ECO:0000256" key="3">
    <source>
        <dbReference type="ARBA" id="ARBA00022801"/>
    </source>
</evidence>
<dbReference type="Proteomes" id="UP000199031">
    <property type="component" value="Unassembled WGS sequence"/>
</dbReference>
<dbReference type="InterPro" id="IPR002241">
    <property type="entry name" value="Glyco_hydro_27"/>
</dbReference>
<feature type="chain" id="PRO_5011550343" description="Alpha-galactosidase" evidence="6">
    <location>
        <begin position="21"/>
        <end position="672"/>
    </location>
</feature>
<sequence>MKKIVAGILFLLILLTSFHAGSQSLKTVWLDDLDIMSFSGSIRPTKAKTNYSNDSIKINNVFYQRGIGAQSVSILSFFLNKKAKRFTAFIGADDKGNKEIPVKFYVLADGKILYASDEMKVGDAAKPVDVDLTNVVRLGLLATDDIGGINNKRTYCDWADAKFTMVNDNMPALFPNDNEKYILTPSPSEKPRINSPAVFGATPGNPFFYAIAATGGRPITFSADNLPQGLTLNTASGIITGNVKQRGEYVVTLKANNRFGEYTKALEIKIGDTIALTPPMGWNGWNALAGNLNKENVMASARAMITLGLNNHGWSYINIDDSWQGKRAGLLHALQPNEQFSNIGKMVQEIHSLGLKAGIYSTPYISSYGGYVGGSSDYPEGGETHELIKAGRQPFMRIGKYRFEKNDALQIADWGFDFLKYDWRIDVNSAERMSEALRQSGRDIVFSLSNNAPFEKVEDWMHTSNMYRTGPDIHDSWNNLYMLAFTLDKWAPYAGPGHWNDPDMMIVGDMAAGSKLHPTRLTPDEQYSHISIYSLLAAPMLIGCQLNMLDAFTLNLLSNDEVIEIDQDPLGKPARLIIEDKGVQVWVKPMADGSYAVGLFNTDDYGKTPQSYFRWGNEKPASFEFNFAKAGLHGKWKLRDVWRQKDVGFYNNQFKTTIPYHGVVLLRMYKAE</sequence>
<dbReference type="PANTHER" id="PTHR11452">
    <property type="entry name" value="ALPHA-GALACTOSIDASE/ALPHA-N-ACETYLGALACTOSAMINIDASE"/>
    <property type="match status" value="1"/>
</dbReference>
<dbReference type="SMART" id="SM00776">
    <property type="entry name" value="NPCBM"/>
    <property type="match status" value="1"/>
</dbReference>
<feature type="signal peptide" evidence="6">
    <location>
        <begin position="1"/>
        <end position="20"/>
    </location>
</feature>
<dbReference type="Gene3D" id="2.60.40.1180">
    <property type="entry name" value="Golgi alpha-mannosidase II"/>
    <property type="match status" value="1"/>
</dbReference>
<dbReference type="EC" id="3.2.1.22" evidence="5"/>
<dbReference type="OrthoDB" id="9807519at2"/>
<dbReference type="SUPFAM" id="SSF51011">
    <property type="entry name" value="Glycosyl hydrolase domain"/>
    <property type="match status" value="1"/>
</dbReference>
<keyword evidence="4 5" id="KW-0326">Glycosidase</keyword>
<evidence type="ECO:0000256" key="2">
    <source>
        <dbReference type="ARBA" id="ARBA00022729"/>
    </source>
</evidence>
<keyword evidence="5" id="KW-1015">Disulfide bond</keyword>
<evidence type="ECO:0000256" key="5">
    <source>
        <dbReference type="RuleBase" id="RU361168"/>
    </source>
</evidence>
<evidence type="ECO:0000256" key="4">
    <source>
        <dbReference type="ARBA" id="ARBA00023295"/>
    </source>
</evidence>
<dbReference type="Gene3D" id="3.20.20.70">
    <property type="entry name" value="Aldolase class I"/>
    <property type="match status" value="1"/>
</dbReference>
<dbReference type="Pfam" id="PF08305">
    <property type="entry name" value="NPCBM"/>
    <property type="match status" value="1"/>
</dbReference>
<keyword evidence="2 6" id="KW-0732">Signal</keyword>
<name>A0A1I5Y2B7_9BACT</name>
<dbReference type="InterPro" id="IPR013785">
    <property type="entry name" value="Aldolase_TIM"/>
</dbReference>
<keyword evidence="3 5" id="KW-0378">Hydrolase</keyword>
<dbReference type="GO" id="GO:0005509">
    <property type="term" value="F:calcium ion binding"/>
    <property type="evidence" value="ECO:0007669"/>
    <property type="project" value="InterPro"/>
</dbReference>
<dbReference type="InterPro" id="IPR008979">
    <property type="entry name" value="Galactose-bd-like_sf"/>
</dbReference>
<organism evidence="8 9">
    <name type="scientific">Parafilimonas terrae</name>
    <dbReference type="NCBI Taxonomy" id="1465490"/>
    <lineage>
        <taxon>Bacteria</taxon>
        <taxon>Pseudomonadati</taxon>
        <taxon>Bacteroidota</taxon>
        <taxon>Chitinophagia</taxon>
        <taxon>Chitinophagales</taxon>
        <taxon>Chitinophagaceae</taxon>
        <taxon>Parafilimonas</taxon>
    </lineage>
</organism>
<dbReference type="Gene3D" id="2.60.120.1060">
    <property type="entry name" value="NPCBM/NEW2 domain"/>
    <property type="match status" value="1"/>
</dbReference>
<accession>A0A1I5Y2B7</accession>
<dbReference type="InterPro" id="IPR017853">
    <property type="entry name" value="GH"/>
</dbReference>
<dbReference type="InterPro" id="IPR038637">
    <property type="entry name" value="NPCBM_sf"/>
</dbReference>
<protein>
    <recommendedName>
        <fullName evidence="5">Alpha-galactosidase</fullName>
        <ecNumber evidence="5">3.2.1.22</ecNumber>
    </recommendedName>
    <alternativeName>
        <fullName evidence="5">Melibiase</fullName>
    </alternativeName>
</protein>
<dbReference type="InterPro" id="IPR015919">
    <property type="entry name" value="Cadherin-like_sf"/>
</dbReference>
<comment type="catalytic activity">
    <reaction evidence="5">
        <text>Hydrolysis of terminal, non-reducing alpha-D-galactose residues in alpha-D-galactosides, including galactose oligosaccharides, galactomannans and galactolipids.</text>
        <dbReference type="EC" id="3.2.1.22"/>
    </reaction>
</comment>
<feature type="domain" description="Glycosyl hydrolase family 98 putative carbohydrate-binding module" evidence="7">
    <location>
        <begin position="24"/>
        <end position="165"/>
    </location>
</feature>
<dbReference type="PANTHER" id="PTHR11452:SF75">
    <property type="entry name" value="ALPHA-GALACTOSIDASE MEL1"/>
    <property type="match status" value="1"/>
</dbReference>
<evidence type="ECO:0000313" key="8">
    <source>
        <dbReference type="EMBL" id="SFQ38338.1"/>
    </source>
</evidence>
<dbReference type="GO" id="GO:0004557">
    <property type="term" value="F:alpha-galactosidase activity"/>
    <property type="evidence" value="ECO:0007669"/>
    <property type="project" value="UniProtKB-EC"/>
</dbReference>
<dbReference type="EMBL" id="FOXQ01000010">
    <property type="protein sequence ID" value="SFQ38338.1"/>
    <property type="molecule type" value="Genomic_DNA"/>
</dbReference>
<evidence type="ECO:0000259" key="7">
    <source>
        <dbReference type="SMART" id="SM00776"/>
    </source>
</evidence>
<dbReference type="STRING" id="1465490.SAMN05444277_110105"/>
<dbReference type="GO" id="GO:0005975">
    <property type="term" value="P:carbohydrate metabolic process"/>
    <property type="evidence" value="ECO:0007669"/>
    <property type="project" value="InterPro"/>
</dbReference>
<gene>
    <name evidence="8" type="ORF">SAMN05444277_110105</name>
</gene>
<dbReference type="SUPFAM" id="SSF49785">
    <property type="entry name" value="Galactose-binding domain-like"/>
    <property type="match status" value="1"/>
</dbReference>
<keyword evidence="9" id="KW-1185">Reference proteome</keyword>